<sequence>MALETRLVSPRRVGPPFAVGVLAVLGTIPFVTALEPLADVPRWLALVVIIVSGVGGVGLAAFVGAALAPDVGLRTLAPDRLPGDGVRAYRLPALVGVGVTLLTLGLHGVVAAAGGDPALLDRWVDGGALAVLASVAGGVVTELVLRFGVMTFVVWVAWTTRPATDGGVTRTSVWAGILAAATLGGAAAVPAAAVGGVDLLAIGAAAVGPFVGGVVFGSLYWRYDLAAAVVAHAVASLVRALLAAALF</sequence>
<feature type="transmembrane region" description="Helical" evidence="1">
    <location>
        <begin position="89"/>
        <end position="110"/>
    </location>
</feature>
<feature type="transmembrane region" description="Helical" evidence="1">
    <location>
        <begin position="171"/>
        <end position="193"/>
    </location>
</feature>
<proteinExistence type="predicted"/>
<keyword evidence="1" id="KW-0812">Transmembrane</keyword>
<keyword evidence="3" id="KW-1185">Reference proteome</keyword>
<feature type="transmembrane region" description="Helical" evidence="1">
    <location>
        <begin position="12"/>
        <end position="31"/>
    </location>
</feature>
<gene>
    <name evidence="2" type="ORF">C2R22_02685</name>
</gene>
<name>A0A2I8VFJ5_9EURY</name>
<evidence type="ECO:0008006" key="4">
    <source>
        <dbReference type="Google" id="ProtNLM"/>
    </source>
</evidence>
<feature type="transmembrane region" description="Helical" evidence="1">
    <location>
        <begin position="228"/>
        <end position="246"/>
    </location>
</feature>
<evidence type="ECO:0000313" key="3">
    <source>
        <dbReference type="Proteomes" id="UP000236584"/>
    </source>
</evidence>
<dbReference type="OrthoDB" id="343097at2157"/>
<reference evidence="2 3" key="1">
    <citation type="submission" date="2018-01" db="EMBL/GenBank/DDBJ databases">
        <title>Complete genome sequence of Salinigranum rubrum GX10T, an extremely halophilic archaeon isolated from a marine solar saltern.</title>
        <authorList>
            <person name="Han S."/>
        </authorList>
    </citation>
    <scope>NUCLEOTIDE SEQUENCE [LARGE SCALE GENOMIC DNA]</scope>
    <source>
        <strain evidence="2 3">GX10</strain>
    </source>
</reference>
<dbReference type="RefSeq" id="WP_103424308.1">
    <property type="nucleotide sequence ID" value="NZ_CP026309.1"/>
</dbReference>
<dbReference type="GeneID" id="35590960"/>
<protein>
    <recommendedName>
        <fullName evidence="4">CPBP family intramembrane metalloprotease</fullName>
    </recommendedName>
</protein>
<evidence type="ECO:0000313" key="2">
    <source>
        <dbReference type="EMBL" id="AUV80696.1"/>
    </source>
</evidence>
<dbReference type="Proteomes" id="UP000236584">
    <property type="component" value="Chromosome"/>
</dbReference>
<keyword evidence="1" id="KW-1133">Transmembrane helix</keyword>
<dbReference type="KEGG" id="srub:C2R22_02685"/>
<accession>A0A2I8VFJ5</accession>
<feature type="transmembrane region" description="Helical" evidence="1">
    <location>
        <begin position="199"/>
        <end position="221"/>
    </location>
</feature>
<dbReference type="AlphaFoldDB" id="A0A2I8VFJ5"/>
<organism evidence="2 3">
    <name type="scientific">Salinigranum rubrum</name>
    <dbReference type="NCBI Taxonomy" id="755307"/>
    <lineage>
        <taxon>Archaea</taxon>
        <taxon>Methanobacteriati</taxon>
        <taxon>Methanobacteriota</taxon>
        <taxon>Stenosarchaea group</taxon>
        <taxon>Halobacteria</taxon>
        <taxon>Halobacteriales</taxon>
        <taxon>Haloferacaceae</taxon>
        <taxon>Salinigranum</taxon>
    </lineage>
</organism>
<evidence type="ECO:0000256" key="1">
    <source>
        <dbReference type="SAM" id="Phobius"/>
    </source>
</evidence>
<feature type="transmembrane region" description="Helical" evidence="1">
    <location>
        <begin position="130"/>
        <end position="159"/>
    </location>
</feature>
<dbReference type="EMBL" id="CP026309">
    <property type="protein sequence ID" value="AUV80696.1"/>
    <property type="molecule type" value="Genomic_DNA"/>
</dbReference>
<feature type="transmembrane region" description="Helical" evidence="1">
    <location>
        <begin position="43"/>
        <end position="68"/>
    </location>
</feature>
<keyword evidence="1" id="KW-0472">Membrane</keyword>